<keyword evidence="4" id="KW-1185">Reference proteome</keyword>
<evidence type="ECO:0000256" key="1">
    <source>
        <dbReference type="SAM" id="MobiDB-lite"/>
    </source>
</evidence>
<evidence type="ECO:0000259" key="2">
    <source>
        <dbReference type="PROSITE" id="PS50108"/>
    </source>
</evidence>
<dbReference type="Pfam" id="PF00786">
    <property type="entry name" value="PBD"/>
    <property type="match status" value="1"/>
</dbReference>
<name>W2SLY2_NECAM</name>
<dbReference type="InterPro" id="IPR000095">
    <property type="entry name" value="CRIB_dom"/>
</dbReference>
<dbReference type="OrthoDB" id="5877200at2759"/>
<accession>W2SLY2</accession>
<feature type="region of interest" description="Disordered" evidence="1">
    <location>
        <begin position="1"/>
        <end position="35"/>
    </location>
</feature>
<reference evidence="4" key="1">
    <citation type="journal article" date="2014" name="Nat. Genet.">
        <title>Genome of the human hookworm Necator americanus.</title>
        <authorList>
            <person name="Tang Y.T."/>
            <person name="Gao X."/>
            <person name="Rosa B.A."/>
            <person name="Abubucker S."/>
            <person name="Hallsworth-Pepin K."/>
            <person name="Martin J."/>
            <person name="Tyagi R."/>
            <person name="Heizer E."/>
            <person name="Zhang X."/>
            <person name="Bhonagiri-Palsikar V."/>
            <person name="Minx P."/>
            <person name="Warren W.C."/>
            <person name="Wang Q."/>
            <person name="Zhan B."/>
            <person name="Hotez P.J."/>
            <person name="Sternberg P.W."/>
            <person name="Dougall A."/>
            <person name="Gaze S.T."/>
            <person name="Mulvenna J."/>
            <person name="Sotillo J."/>
            <person name="Ranganathan S."/>
            <person name="Rabelo E.M."/>
            <person name="Wilson R.K."/>
            <person name="Felgner P.L."/>
            <person name="Bethony J."/>
            <person name="Hawdon J.M."/>
            <person name="Gasser R.B."/>
            <person name="Loukas A."/>
            <person name="Mitreva M."/>
        </authorList>
    </citation>
    <scope>NUCLEOTIDE SEQUENCE [LARGE SCALE GENOMIC DNA]</scope>
</reference>
<feature type="region of interest" description="Disordered" evidence="1">
    <location>
        <begin position="62"/>
        <end position="83"/>
    </location>
</feature>
<dbReference type="KEGG" id="nai:NECAME_14632"/>
<proteinExistence type="predicted"/>
<gene>
    <name evidence="3" type="ORF">NECAME_14632</name>
</gene>
<protein>
    <submittedName>
        <fullName evidence="3">p21-Rho-binding domain protein</fullName>
    </submittedName>
</protein>
<dbReference type="InterPro" id="IPR036936">
    <property type="entry name" value="CRIB_dom_sf"/>
</dbReference>
<sequence>MSASIPENDGKPPRPTPAPRKLSVNKSSNKPTISAPFNFRHVSHVGIDFASHDVKKAIKPMTKIEEINDPPQPADRGNPDEIDTQRSAIPKIFRVEVVLSDNFPLLAATVEQR</sequence>
<dbReference type="CDD" id="cd00132">
    <property type="entry name" value="CRIB"/>
    <property type="match status" value="1"/>
</dbReference>
<evidence type="ECO:0000313" key="3">
    <source>
        <dbReference type="EMBL" id="ETN70635.1"/>
    </source>
</evidence>
<dbReference type="PROSITE" id="PS50108">
    <property type="entry name" value="CRIB"/>
    <property type="match status" value="1"/>
</dbReference>
<dbReference type="EMBL" id="KI668918">
    <property type="protein sequence ID" value="ETN70635.1"/>
    <property type="molecule type" value="Genomic_DNA"/>
</dbReference>
<dbReference type="Proteomes" id="UP000053676">
    <property type="component" value="Unassembled WGS sequence"/>
</dbReference>
<evidence type="ECO:0000313" key="4">
    <source>
        <dbReference type="Proteomes" id="UP000053676"/>
    </source>
</evidence>
<dbReference type="AlphaFoldDB" id="W2SLY2"/>
<dbReference type="Gene3D" id="3.90.810.10">
    <property type="entry name" value="CRIB domain"/>
    <property type="match status" value="1"/>
</dbReference>
<organism evidence="3 4">
    <name type="scientific">Necator americanus</name>
    <name type="common">Human hookworm</name>
    <dbReference type="NCBI Taxonomy" id="51031"/>
    <lineage>
        <taxon>Eukaryota</taxon>
        <taxon>Metazoa</taxon>
        <taxon>Ecdysozoa</taxon>
        <taxon>Nematoda</taxon>
        <taxon>Chromadorea</taxon>
        <taxon>Rhabditida</taxon>
        <taxon>Rhabditina</taxon>
        <taxon>Rhabditomorpha</taxon>
        <taxon>Strongyloidea</taxon>
        <taxon>Ancylostomatidae</taxon>
        <taxon>Bunostominae</taxon>
        <taxon>Necator</taxon>
    </lineage>
</organism>
<feature type="domain" description="CRIB" evidence="2">
    <location>
        <begin position="33"/>
        <end position="46"/>
    </location>
</feature>